<dbReference type="RefSeq" id="WP_187656582.1">
    <property type="nucleotide sequence ID" value="NZ_JACSOD020000501.1"/>
</dbReference>
<protein>
    <submittedName>
        <fullName evidence="1">Uncharacterized protein</fullName>
    </submittedName>
</protein>
<keyword evidence="2" id="KW-1185">Reference proteome</keyword>
<sequence>MMNIEAQRKSIIHRILDVKNEELLSKIDELLNADGYIYSVQGDFLTQAEFKNQVLDILQVSEDGEVYTTEEVRKKILKK</sequence>
<proteinExistence type="predicted"/>
<evidence type="ECO:0000313" key="2">
    <source>
        <dbReference type="Proteomes" id="UP000759529"/>
    </source>
</evidence>
<accession>A0ABS2CZC9</accession>
<name>A0ABS2CZC9_9FLAO</name>
<comment type="caution">
    <text evidence="1">The sequence shown here is derived from an EMBL/GenBank/DDBJ whole genome shotgun (WGS) entry which is preliminary data.</text>
</comment>
<dbReference type="Proteomes" id="UP000759529">
    <property type="component" value="Unassembled WGS sequence"/>
</dbReference>
<gene>
    <name evidence="1" type="ORF">H9X54_013585</name>
</gene>
<evidence type="ECO:0000313" key="1">
    <source>
        <dbReference type="EMBL" id="MBM6500323.1"/>
    </source>
</evidence>
<dbReference type="EMBL" id="JACSOD020000501">
    <property type="protein sequence ID" value="MBM6500323.1"/>
    <property type="molecule type" value="Genomic_DNA"/>
</dbReference>
<organism evidence="1 2">
    <name type="scientific">Flavobacterium macrobrachii</name>
    <dbReference type="NCBI Taxonomy" id="591204"/>
    <lineage>
        <taxon>Bacteria</taxon>
        <taxon>Pseudomonadati</taxon>
        <taxon>Bacteroidota</taxon>
        <taxon>Flavobacteriia</taxon>
        <taxon>Flavobacteriales</taxon>
        <taxon>Flavobacteriaceae</taxon>
        <taxon>Flavobacterium</taxon>
    </lineage>
</organism>
<reference evidence="1 2" key="1">
    <citation type="submission" date="2021-02" db="EMBL/GenBank/DDBJ databases">
        <authorList>
            <person name="Jung H.S."/>
            <person name="Chun B.H."/>
            <person name="Jeon C.O."/>
        </authorList>
    </citation>
    <scope>NUCLEOTIDE SEQUENCE [LARGE SCALE GENOMIC DNA]</scope>
    <source>
        <strain evidence="1 2">LMG 25203</strain>
    </source>
</reference>